<keyword evidence="1" id="KW-0812">Transmembrane</keyword>
<dbReference type="EMBL" id="GGFM01008987">
    <property type="protein sequence ID" value="MBW29738.1"/>
    <property type="molecule type" value="Transcribed_RNA"/>
</dbReference>
<accession>A0A2M3ZMU5</accession>
<evidence type="ECO:0000256" key="1">
    <source>
        <dbReference type="SAM" id="Phobius"/>
    </source>
</evidence>
<proteinExistence type="predicted"/>
<organism evidence="2">
    <name type="scientific">Anopheles braziliensis</name>
    <dbReference type="NCBI Taxonomy" id="58242"/>
    <lineage>
        <taxon>Eukaryota</taxon>
        <taxon>Metazoa</taxon>
        <taxon>Ecdysozoa</taxon>
        <taxon>Arthropoda</taxon>
        <taxon>Hexapoda</taxon>
        <taxon>Insecta</taxon>
        <taxon>Pterygota</taxon>
        <taxon>Neoptera</taxon>
        <taxon>Endopterygota</taxon>
        <taxon>Diptera</taxon>
        <taxon>Nematocera</taxon>
        <taxon>Culicoidea</taxon>
        <taxon>Culicidae</taxon>
        <taxon>Anophelinae</taxon>
        <taxon>Anopheles</taxon>
    </lineage>
</organism>
<name>A0A2M3ZMU5_9DIPT</name>
<feature type="transmembrane region" description="Helical" evidence="1">
    <location>
        <begin position="57"/>
        <end position="77"/>
    </location>
</feature>
<keyword evidence="1" id="KW-1133">Transmembrane helix</keyword>
<keyword evidence="1" id="KW-0472">Membrane</keyword>
<sequence length="92" mass="10389">MLLFICMLSVCIAASSVLSLFLLSFSSPHPRAPIPLSVCLRLSVCLSVTTIFQPHCASVALTAFFFWLYGLFCLLLYCMSRCNAVFFCFYFY</sequence>
<evidence type="ECO:0000313" key="2">
    <source>
        <dbReference type="EMBL" id="MBW29738.1"/>
    </source>
</evidence>
<reference evidence="2" key="1">
    <citation type="submission" date="2018-01" db="EMBL/GenBank/DDBJ databases">
        <title>An insight into the sialome of Amazonian anophelines.</title>
        <authorList>
            <person name="Ribeiro J.M."/>
            <person name="Scarpassa V."/>
            <person name="Calvo E."/>
        </authorList>
    </citation>
    <scope>NUCLEOTIDE SEQUENCE</scope>
    <source>
        <tissue evidence="2">Salivary glands</tissue>
    </source>
</reference>
<protein>
    <submittedName>
        <fullName evidence="2">Putative secreted peptide</fullName>
    </submittedName>
</protein>
<dbReference type="AlphaFoldDB" id="A0A2M3ZMU5"/>